<dbReference type="PANTHER" id="PTHR42852">
    <property type="entry name" value="THIOL:DISULFIDE INTERCHANGE PROTEIN DSBE"/>
    <property type="match status" value="1"/>
</dbReference>
<comment type="subcellular location">
    <subcellularLocation>
        <location evidence="1">Cell envelope</location>
    </subcellularLocation>
</comment>
<feature type="chain" id="PRO_5047509176" evidence="5">
    <location>
        <begin position="21"/>
        <end position="390"/>
    </location>
</feature>
<reference evidence="7" key="1">
    <citation type="submission" date="2022-10" db="EMBL/GenBank/DDBJ databases">
        <title>Chitinophaga sp. nov., isolated from soil.</title>
        <authorList>
            <person name="Jeon C.O."/>
        </authorList>
    </citation>
    <scope>NUCLEOTIDE SEQUENCE</scope>
    <source>
        <strain evidence="7">R8</strain>
    </source>
</reference>
<organism evidence="7 8">
    <name type="scientific">Chitinophaga horti</name>
    <dbReference type="NCBI Taxonomy" id="2920382"/>
    <lineage>
        <taxon>Bacteria</taxon>
        <taxon>Pseudomonadati</taxon>
        <taxon>Bacteroidota</taxon>
        <taxon>Chitinophagia</taxon>
        <taxon>Chitinophagales</taxon>
        <taxon>Chitinophagaceae</taxon>
        <taxon>Chitinophaga</taxon>
    </lineage>
</organism>
<dbReference type="SUPFAM" id="SSF52833">
    <property type="entry name" value="Thioredoxin-like"/>
    <property type="match status" value="1"/>
</dbReference>
<dbReference type="Gene3D" id="3.40.30.10">
    <property type="entry name" value="Glutaredoxin"/>
    <property type="match status" value="1"/>
</dbReference>
<dbReference type="InterPro" id="IPR036249">
    <property type="entry name" value="Thioredoxin-like_sf"/>
</dbReference>
<dbReference type="InterPro" id="IPR000866">
    <property type="entry name" value="AhpC/TSA"/>
</dbReference>
<keyword evidence="8" id="KW-1185">Reference proteome</keyword>
<dbReference type="RefSeq" id="WP_264282120.1">
    <property type="nucleotide sequence ID" value="NZ_CP107006.1"/>
</dbReference>
<accession>A0ABY6J3C8</accession>
<dbReference type="CDD" id="cd02966">
    <property type="entry name" value="TlpA_like_family"/>
    <property type="match status" value="1"/>
</dbReference>
<proteinExistence type="predicted"/>
<dbReference type="Proteomes" id="UP001162741">
    <property type="component" value="Chromosome"/>
</dbReference>
<feature type="domain" description="Thioredoxin" evidence="6">
    <location>
        <begin position="242"/>
        <end position="389"/>
    </location>
</feature>
<dbReference type="Pfam" id="PF00578">
    <property type="entry name" value="AhpC-TSA"/>
    <property type="match status" value="1"/>
</dbReference>
<name>A0ABY6J3C8_9BACT</name>
<keyword evidence="5" id="KW-0732">Signal</keyword>
<keyword evidence="4" id="KW-0676">Redox-active center</keyword>
<dbReference type="EMBL" id="CP107006">
    <property type="protein sequence ID" value="UYQ94178.1"/>
    <property type="molecule type" value="Genomic_DNA"/>
</dbReference>
<evidence type="ECO:0000259" key="6">
    <source>
        <dbReference type="PROSITE" id="PS51352"/>
    </source>
</evidence>
<evidence type="ECO:0000313" key="7">
    <source>
        <dbReference type="EMBL" id="UYQ94178.1"/>
    </source>
</evidence>
<dbReference type="PROSITE" id="PS51352">
    <property type="entry name" value="THIOREDOXIN_2"/>
    <property type="match status" value="1"/>
</dbReference>
<sequence length="390" mass="42657">MKPTLLTALAVCASLASAFAQGTYRITGTLKNQGNEKIVINYFDGKENVTKSVDAVDGSFTLEGTAPETPVVARLNTSLDRNLYLGERQNSMAIPAQPLDVVLSKDCKLTITGTAEDLNMATVTGDAYNASFNALREAERANLAERKELQQNLMQLRKMGVKDGLDEVGKKMLTNYQGLNAIHKKFIKENPAAYASAWLLARTAKEYSLTELKAAYEGLDASLKSNSFGQAVASRIEIVAATAKSGPAPEFSKPSPDGNFISLSQFKGKYVLIDFWGSWCAPCRAANPHLKELYATYKDKGFEILGVASEKVSGQKEAETLWKKAIQADGLTWPQVLNNEIGMKTDVVKMYGVDAYPTKLLIDRSGNIIARWQGAESRELDEKLKSIFSN</sequence>
<feature type="signal peptide" evidence="5">
    <location>
        <begin position="1"/>
        <end position="20"/>
    </location>
</feature>
<dbReference type="PANTHER" id="PTHR42852:SF6">
    <property type="entry name" value="THIOL:DISULFIDE INTERCHANGE PROTEIN DSBE"/>
    <property type="match status" value="1"/>
</dbReference>
<evidence type="ECO:0000256" key="4">
    <source>
        <dbReference type="ARBA" id="ARBA00023284"/>
    </source>
</evidence>
<dbReference type="InterPro" id="IPR050553">
    <property type="entry name" value="Thioredoxin_ResA/DsbE_sf"/>
</dbReference>
<protein>
    <submittedName>
        <fullName evidence="7">AhpC/TSA family protein</fullName>
    </submittedName>
</protein>
<keyword evidence="3" id="KW-1015">Disulfide bond</keyword>
<evidence type="ECO:0000313" key="8">
    <source>
        <dbReference type="Proteomes" id="UP001162741"/>
    </source>
</evidence>
<evidence type="ECO:0000256" key="3">
    <source>
        <dbReference type="ARBA" id="ARBA00023157"/>
    </source>
</evidence>
<dbReference type="Pfam" id="PF14289">
    <property type="entry name" value="DUF4369"/>
    <property type="match status" value="1"/>
</dbReference>
<dbReference type="InterPro" id="IPR013766">
    <property type="entry name" value="Thioredoxin_domain"/>
</dbReference>
<keyword evidence="2" id="KW-0201">Cytochrome c-type biogenesis</keyword>
<evidence type="ECO:0000256" key="5">
    <source>
        <dbReference type="SAM" id="SignalP"/>
    </source>
</evidence>
<gene>
    <name evidence="7" type="ORF">MKQ68_03615</name>
</gene>
<evidence type="ECO:0000256" key="2">
    <source>
        <dbReference type="ARBA" id="ARBA00022748"/>
    </source>
</evidence>
<dbReference type="InterPro" id="IPR025380">
    <property type="entry name" value="DUF4369"/>
</dbReference>
<evidence type="ECO:0000256" key="1">
    <source>
        <dbReference type="ARBA" id="ARBA00004196"/>
    </source>
</evidence>